<dbReference type="InterPro" id="IPR027417">
    <property type="entry name" value="P-loop_NTPase"/>
</dbReference>
<dbReference type="PROSITE" id="PS50893">
    <property type="entry name" value="ABC_TRANSPORTER_2"/>
    <property type="match status" value="1"/>
</dbReference>
<dbReference type="NCBIfam" id="TIGR01189">
    <property type="entry name" value="ccmA"/>
    <property type="match status" value="1"/>
</dbReference>
<dbReference type="Proteomes" id="UP000596063">
    <property type="component" value="Chromosome"/>
</dbReference>
<name>A0A7T4R4E1_9GAMM</name>
<keyword evidence="3" id="KW-0201">Cytochrome c-type biogenesis</keyword>
<keyword evidence="2" id="KW-0547">Nucleotide-binding</keyword>
<dbReference type="GO" id="GO:0005524">
    <property type="term" value="F:ATP binding"/>
    <property type="evidence" value="ECO:0007669"/>
    <property type="project" value="UniProtKB-KW"/>
</dbReference>
<dbReference type="SMART" id="SM00382">
    <property type="entry name" value="AAA"/>
    <property type="match status" value="1"/>
</dbReference>
<dbReference type="SUPFAM" id="SSF52540">
    <property type="entry name" value="P-loop containing nucleoside triphosphate hydrolases"/>
    <property type="match status" value="1"/>
</dbReference>
<dbReference type="InterPro" id="IPR017871">
    <property type="entry name" value="ABC_transporter-like_CS"/>
</dbReference>
<evidence type="ECO:0000256" key="4">
    <source>
        <dbReference type="ARBA" id="ARBA00022840"/>
    </source>
</evidence>
<evidence type="ECO:0000313" key="8">
    <source>
        <dbReference type="EMBL" id="QQD20144.1"/>
    </source>
</evidence>
<dbReference type="GO" id="GO:0017004">
    <property type="term" value="P:cytochrome complex assembly"/>
    <property type="evidence" value="ECO:0007669"/>
    <property type="project" value="UniProtKB-KW"/>
</dbReference>
<reference evidence="8 9" key="1">
    <citation type="submission" date="2020-12" db="EMBL/GenBank/DDBJ databases">
        <authorList>
            <person name="Shan Y."/>
        </authorList>
    </citation>
    <scope>NUCLEOTIDE SEQUENCE [LARGE SCALE GENOMIC DNA]</scope>
    <source>
        <strain evidence="9">csc3.9</strain>
    </source>
</reference>
<dbReference type="AlphaFoldDB" id="A0A7T4R4E1"/>
<feature type="domain" description="ABC transporter" evidence="7">
    <location>
        <begin position="1"/>
        <end position="202"/>
    </location>
</feature>
<dbReference type="GO" id="GO:0016887">
    <property type="term" value="F:ATP hydrolysis activity"/>
    <property type="evidence" value="ECO:0007669"/>
    <property type="project" value="InterPro"/>
</dbReference>
<dbReference type="GO" id="GO:0022857">
    <property type="term" value="F:transmembrane transporter activity"/>
    <property type="evidence" value="ECO:0007669"/>
    <property type="project" value="InterPro"/>
</dbReference>
<evidence type="ECO:0000256" key="5">
    <source>
        <dbReference type="ARBA" id="ARBA00022967"/>
    </source>
</evidence>
<evidence type="ECO:0000256" key="2">
    <source>
        <dbReference type="ARBA" id="ARBA00022741"/>
    </source>
</evidence>
<keyword evidence="9" id="KW-1185">Reference proteome</keyword>
<proteinExistence type="predicted"/>
<keyword evidence="1" id="KW-0813">Transport</keyword>
<dbReference type="InterPro" id="IPR003439">
    <property type="entry name" value="ABC_transporter-like_ATP-bd"/>
</dbReference>
<dbReference type="EMBL" id="CP066167">
    <property type="protein sequence ID" value="QQD20144.1"/>
    <property type="molecule type" value="Genomic_DNA"/>
</dbReference>
<dbReference type="InterPro" id="IPR005895">
    <property type="entry name" value="ABC_transptr_haem_export_CcmA"/>
</dbReference>
<keyword evidence="6" id="KW-0472">Membrane</keyword>
<protein>
    <submittedName>
        <fullName evidence="8">Cytochrome c biogenesis heme-transporting ATPase CcmA</fullName>
    </submittedName>
</protein>
<accession>A0A7T4R4E1</accession>
<sequence>MVLDRLSSERDDVPLFTELSLTMGAGDVVQLAGPNGSGKTTLLRILMGLSSQYQGNISWRGTAMPKGRVEFLADTLYLGHNAGVKAALTPLENLRWTGALCSPVDDNAIFAALEKVGLAGYEHQPCYALSAGQQRRVSLARLFCSPASLWVLDEPFTAIDLAGVAEIESWIDQHAESGGMVLLTTHHSLSLSRPPRVLSLEAQ</sequence>
<keyword evidence="5" id="KW-1278">Translocase</keyword>
<evidence type="ECO:0000256" key="3">
    <source>
        <dbReference type="ARBA" id="ARBA00022748"/>
    </source>
</evidence>
<evidence type="ECO:0000313" key="9">
    <source>
        <dbReference type="Proteomes" id="UP000596063"/>
    </source>
</evidence>
<dbReference type="PANTHER" id="PTHR43499">
    <property type="entry name" value="ABC TRANSPORTER I FAMILY MEMBER 1"/>
    <property type="match status" value="1"/>
</dbReference>
<dbReference type="InterPro" id="IPR003593">
    <property type="entry name" value="AAA+_ATPase"/>
</dbReference>
<dbReference type="PROSITE" id="PS00211">
    <property type="entry name" value="ABC_TRANSPORTER_1"/>
    <property type="match status" value="1"/>
</dbReference>
<gene>
    <name evidence="8" type="primary">ccmA</name>
    <name evidence="8" type="ORF">I6N98_10340</name>
</gene>
<dbReference type="Pfam" id="PF00005">
    <property type="entry name" value="ABC_tran"/>
    <property type="match status" value="1"/>
</dbReference>
<dbReference type="NCBIfam" id="NF010061">
    <property type="entry name" value="PRK13538.1"/>
    <property type="match status" value="1"/>
</dbReference>
<keyword evidence="4" id="KW-0067">ATP-binding</keyword>
<dbReference type="PANTHER" id="PTHR43499:SF1">
    <property type="entry name" value="ABC TRANSPORTER I FAMILY MEMBER 1"/>
    <property type="match status" value="1"/>
</dbReference>
<dbReference type="Gene3D" id="3.40.50.300">
    <property type="entry name" value="P-loop containing nucleotide triphosphate hydrolases"/>
    <property type="match status" value="1"/>
</dbReference>
<dbReference type="KEGG" id="snan:I6N98_10340"/>
<organism evidence="8 9">
    <name type="scientific">Spongiibacter nanhainus</name>
    <dbReference type="NCBI Taxonomy" id="2794344"/>
    <lineage>
        <taxon>Bacteria</taxon>
        <taxon>Pseudomonadati</taxon>
        <taxon>Pseudomonadota</taxon>
        <taxon>Gammaproteobacteria</taxon>
        <taxon>Cellvibrionales</taxon>
        <taxon>Spongiibacteraceae</taxon>
        <taxon>Spongiibacter</taxon>
    </lineage>
</organism>
<evidence type="ECO:0000256" key="1">
    <source>
        <dbReference type="ARBA" id="ARBA00022448"/>
    </source>
</evidence>
<evidence type="ECO:0000256" key="6">
    <source>
        <dbReference type="ARBA" id="ARBA00023136"/>
    </source>
</evidence>
<evidence type="ECO:0000259" key="7">
    <source>
        <dbReference type="PROSITE" id="PS50893"/>
    </source>
</evidence>